<protein>
    <submittedName>
        <fullName evidence="4">Extracellular solute-binding protein</fullName>
    </submittedName>
</protein>
<sequence>MKKSKLLGIFCLSLSFFMAVTACNKSSGGASSGSGTTVELVYWSNWNNTESQGRVMRDAIKEFEQQNPGVKISIVNNGRENRKVVLPALEAGQQVDLMDQNIDFAIRTWKDYLLNMDDYYTRTFPSTGGKALGEALLPMYVDLTRSKDANGSLYGIPYQPNVWGVMYNKDHFAKAGITKAPETWAEFLDVCAKLKAAGFIPITTDDAYADIWFGFHLCRYKGSDWVDGLVNGRNSWNDPQVLQAAKDFEELAAKGYMPSTVSANIWPAGQQEIALGEVTMYLNGSWLPNEVMATAGPDFPWGMFAYPEVPGGADDKGATVVGSQIMCVNKNTKYPDEAMAFAAFISTGKYDQLLSAQTYGIPMDQSNQWPKQLEDAKGIFEGFTKRYPASTTIRNNADKNSLIKEEFVKLIGGKVSAARFIEAMK</sequence>
<dbReference type="InterPro" id="IPR050490">
    <property type="entry name" value="Bact_solute-bd_prot1"/>
</dbReference>
<dbReference type="EMBL" id="CP067089">
    <property type="protein sequence ID" value="QQO08108.1"/>
    <property type="molecule type" value="Genomic_DNA"/>
</dbReference>
<evidence type="ECO:0000256" key="1">
    <source>
        <dbReference type="ARBA" id="ARBA00004418"/>
    </source>
</evidence>
<evidence type="ECO:0000313" key="5">
    <source>
        <dbReference type="Proteomes" id="UP000595917"/>
    </source>
</evidence>
<feature type="chain" id="PRO_5031193589" evidence="3">
    <location>
        <begin position="23"/>
        <end position="425"/>
    </location>
</feature>
<keyword evidence="3" id="KW-0732">Signal</keyword>
<dbReference type="Proteomes" id="UP000595917">
    <property type="component" value="Chromosome"/>
</dbReference>
<dbReference type="Gene3D" id="3.40.190.10">
    <property type="entry name" value="Periplasmic binding protein-like II"/>
    <property type="match status" value="2"/>
</dbReference>
<dbReference type="PANTHER" id="PTHR43649:SF32">
    <property type="entry name" value="SUGAR BINDING SECRETED PROTEIN"/>
    <property type="match status" value="1"/>
</dbReference>
<dbReference type="InterPro" id="IPR006059">
    <property type="entry name" value="SBP"/>
</dbReference>
<dbReference type="SUPFAM" id="SSF53850">
    <property type="entry name" value="Periplasmic binding protein-like II"/>
    <property type="match status" value="1"/>
</dbReference>
<dbReference type="KEGG" id="bhc:JFL75_14315"/>
<organism evidence="4 5">
    <name type="scientific">Breznakiella homolactica</name>
    <dbReference type="NCBI Taxonomy" id="2798577"/>
    <lineage>
        <taxon>Bacteria</taxon>
        <taxon>Pseudomonadati</taxon>
        <taxon>Spirochaetota</taxon>
        <taxon>Spirochaetia</taxon>
        <taxon>Spirochaetales</taxon>
        <taxon>Breznakiellaceae</taxon>
        <taxon>Breznakiella</taxon>
    </lineage>
</organism>
<name>A0A7T7XKV0_9SPIR</name>
<evidence type="ECO:0000256" key="2">
    <source>
        <dbReference type="ARBA" id="ARBA00008520"/>
    </source>
</evidence>
<keyword evidence="5" id="KW-1185">Reference proteome</keyword>
<evidence type="ECO:0000313" key="4">
    <source>
        <dbReference type="EMBL" id="QQO08108.1"/>
    </source>
</evidence>
<dbReference type="AlphaFoldDB" id="A0A7T7XKV0"/>
<dbReference type="PANTHER" id="PTHR43649">
    <property type="entry name" value="ARABINOSE-BINDING PROTEIN-RELATED"/>
    <property type="match status" value="1"/>
</dbReference>
<reference evidence="4" key="1">
    <citation type="submission" date="2021-01" db="EMBL/GenBank/DDBJ databases">
        <title>Description of Breznakiella homolactica.</title>
        <authorList>
            <person name="Song Y."/>
            <person name="Brune A."/>
        </authorList>
    </citation>
    <scope>NUCLEOTIDE SEQUENCE</scope>
    <source>
        <strain evidence="4">RmG30</strain>
    </source>
</reference>
<comment type="subcellular location">
    <subcellularLocation>
        <location evidence="1">Periplasm</location>
    </subcellularLocation>
</comment>
<evidence type="ECO:0000256" key="3">
    <source>
        <dbReference type="SAM" id="SignalP"/>
    </source>
</evidence>
<accession>A0A7T7XKV0</accession>
<gene>
    <name evidence="4" type="ORF">JFL75_14315</name>
</gene>
<proteinExistence type="inferred from homology"/>
<dbReference type="Pfam" id="PF13416">
    <property type="entry name" value="SBP_bac_8"/>
    <property type="match status" value="1"/>
</dbReference>
<dbReference type="PROSITE" id="PS51257">
    <property type="entry name" value="PROKAR_LIPOPROTEIN"/>
    <property type="match status" value="1"/>
</dbReference>
<feature type="signal peptide" evidence="3">
    <location>
        <begin position="1"/>
        <end position="22"/>
    </location>
</feature>
<comment type="similarity">
    <text evidence="2">Belongs to the bacterial solute-binding protein 1 family.</text>
</comment>
<dbReference type="GO" id="GO:0042597">
    <property type="term" value="C:periplasmic space"/>
    <property type="evidence" value="ECO:0007669"/>
    <property type="project" value="UniProtKB-SubCell"/>
</dbReference>
<dbReference type="RefSeq" id="WP_215625414.1">
    <property type="nucleotide sequence ID" value="NZ_CP067089.2"/>
</dbReference>